<dbReference type="InterPro" id="IPR042099">
    <property type="entry name" value="ANL_N_sf"/>
</dbReference>
<keyword evidence="4" id="KW-1185">Reference proteome</keyword>
<dbReference type="Gene3D" id="3.30.300.30">
    <property type="match status" value="1"/>
</dbReference>
<dbReference type="PANTHER" id="PTHR43767">
    <property type="entry name" value="LONG-CHAIN-FATTY-ACID--COA LIGASE"/>
    <property type="match status" value="1"/>
</dbReference>
<dbReference type="Pfam" id="PF00501">
    <property type="entry name" value="AMP-binding"/>
    <property type="match status" value="1"/>
</dbReference>
<dbReference type="PANTHER" id="PTHR43767:SF1">
    <property type="entry name" value="NONRIBOSOMAL PEPTIDE SYNTHASE PES1 (EUROFUNG)-RELATED"/>
    <property type="match status" value="1"/>
</dbReference>
<feature type="domain" description="AMP-binding enzyme C-terminal" evidence="2">
    <location>
        <begin position="446"/>
        <end position="517"/>
    </location>
</feature>
<evidence type="ECO:0000313" key="3">
    <source>
        <dbReference type="EMBL" id="MBK5931618.1"/>
    </source>
</evidence>
<sequence length="534" mass="57033">MRRCQQTSLRWSERHVPPNESRDLIQLIEQRRALGDASALRIGERRWSYAELATLIEQRARALTQAGVSARELVLCPTTPVLDSLLMQWALARLGVAMLPIRADLPDARRAALMRATGAEWWWEPAEGDGESGAGLPGMLSDSRYAQAPTSLADLSPAAAAATTTAEPTTAVTEAAITPFLLVETSGSSADPKLVMLSAATILASCQAVNARLALRRGDRWLCVLPRHHVGGLAIGYRCALAGAELQVQSRFAADAVHAALREDGITHVSLVPAQLERLLSLDDPTPPTSLRVVLLGGQGLDARLARRALDHGWPLYLGYGMSETFSQIAGGWIGADGVPPQGLIPLAGVELGCPSCAEASVEASVETSAAPSQQPAARHTQPLRLRAPMLMLGYANPARRPGEGLDDGWLQTSDLACRLPGGGLQVLGRADDVVLIAGINVLPAEIEREIAQLDRITEVAVVGVPDPTWGHRLVALYTGSLAPSMLAAWCRDNLPSHQRPRGFARLDSLPMLSSGKRDRRALAARAAEITQLD</sequence>
<dbReference type="InterPro" id="IPR000873">
    <property type="entry name" value="AMP-dep_synth/lig_dom"/>
</dbReference>
<reference evidence="3" key="1">
    <citation type="submission" date="2017-05" db="EMBL/GenBank/DDBJ databases">
        <authorList>
            <person name="Imhoff J.F."/>
            <person name="Rahn T."/>
            <person name="Kuenzel S."/>
            <person name="Neulinger S.C."/>
        </authorList>
    </citation>
    <scope>NUCLEOTIDE SEQUENCE</scope>
    <source>
        <strain evidence="3">DSM 4395</strain>
    </source>
</reference>
<proteinExistence type="predicted"/>
<dbReference type="AlphaFoldDB" id="A0AAJ0XGK1"/>
<feature type="domain" description="AMP-dependent synthetase/ligase" evidence="1">
    <location>
        <begin position="32"/>
        <end position="331"/>
    </location>
</feature>
<dbReference type="Gene3D" id="2.30.38.10">
    <property type="entry name" value="Luciferase, Domain 3"/>
    <property type="match status" value="1"/>
</dbReference>
<evidence type="ECO:0000259" key="2">
    <source>
        <dbReference type="Pfam" id="PF13193"/>
    </source>
</evidence>
<dbReference type="EMBL" id="NHSF01000067">
    <property type="protein sequence ID" value="MBK5931618.1"/>
    <property type="molecule type" value="Genomic_DNA"/>
</dbReference>
<protein>
    <recommendedName>
        <fullName evidence="5">O-succinylbenzoic acid--CoA ligase</fullName>
    </recommendedName>
</protein>
<evidence type="ECO:0000313" key="4">
    <source>
        <dbReference type="Proteomes" id="UP001296967"/>
    </source>
</evidence>
<gene>
    <name evidence="3" type="ORF">CCR82_14100</name>
</gene>
<dbReference type="InterPro" id="IPR025110">
    <property type="entry name" value="AMP-bd_C"/>
</dbReference>
<dbReference type="GO" id="GO:0016878">
    <property type="term" value="F:acid-thiol ligase activity"/>
    <property type="evidence" value="ECO:0007669"/>
    <property type="project" value="UniProtKB-ARBA"/>
</dbReference>
<dbReference type="Gene3D" id="3.40.50.980">
    <property type="match status" value="1"/>
</dbReference>
<dbReference type="Gene3D" id="3.40.50.12780">
    <property type="entry name" value="N-terminal domain of ligase-like"/>
    <property type="match status" value="1"/>
</dbReference>
<dbReference type="InterPro" id="IPR050237">
    <property type="entry name" value="ATP-dep_AMP-bd_enzyme"/>
</dbReference>
<dbReference type="Pfam" id="PF13193">
    <property type="entry name" value="AMP-binding_C"/>
    <property type="match status" value="1"/>
</dbReference>
<accession>A0AAJ0XGK1</accession>
<dbReference type="Proteomes" id="UP001296967">
    <property type="component" value="Unassembled WGS sequence"/>
</dbReference>
<reference evidence="3" key="2">
    <citation type="journal article" date="2020" name="Microorganisms">
        <title>Osmotic Adaptation and Compatible Solute Biosynthesis of Phototrophic Bacteria as Revealed from Genome Analyses.</title>
        <authorList>
            <person name="Imhoff J.F."/>
            <person name="Rahn T."/>
            <person name="Kunzel S."/>
            <person name="Keller A."/>
            <person name="Neulinger S.C."/>
        </authorList>
    </citation>
    <scope>NUCLEOTIDE SEQUENCE</scope>
    <source>
        <strain evidence="3">DSM 4395</strain>
    </source>
</reference>
<evidence type="ECO:0008006" key="5">
    <source>
        <dbReference type="Google" id="ProtNLM"/>
    </source>
</evidence>
<evidence type="ECO:0000259" key="1">
    <source>
        <dbReference type="Pfam" id="PF00501"/>
    </source>
</evidence>
<organism evidence="3 4">
    <name type="scientific">Halochromatium salexigens</name>
    <name type="common">Chromatium salexigens</name>
    <dbReference type="NCBI Taxonomy" id="49447"/>
    <lineage>
        <taxon>Bacteria</taxon>
        <taxon>Pseudomonadati</taxon>
        <taxon>Pseudomonadota</taxon>
        <taxon>Gammaproteobacteria</taxon>
        <taxon>Chromatiales</taxon>
        <taxon>Chromatiaceae</taxon>
        <taxon>Halochromatium</taxon>
    </lineage>
</organism>
<name>A0AAJ0XGK1_HALSE</name>
<dbReference type="SUPFAM" id="SSF56801">
    <property type="entry name" value="Acetyl-CoA synthetase-like"/>
    <property type="match status" value="1"/>
</dbReference>
<comment type="caution">
    <text evidence="3">The sequence shown here is derived from an EMBL/GenBank/DDBJ whole genome shotgun (WGS) entry which is preliminary data.</text>
</comment>
<dbReference type="InterPro" id="IPR045851">
    <property type="entry name" value="AMP-bd_C_sf"/>
</dbReference>